<comment type="subunit">
    <text evidence="2">Homodimer.</text>
</comment>
<dbReference type="Proteomes" id="UP000218542">
    <property type="component" value="Unassembled WGS sequence"/>
</dbReference>
<name>A0A286U2N8_9BACT</name>
<dbReference type="EC" id="2.1.1.261" evidence="6"/>
<keyword evidence="3" id="KW-0017">Alkaloid metabolism</keyword>
<keyword evidence="5" id="KW-0808">Transferase</keyword>
<dbReference type="AlphaFoldDB" id="A0A286U2N8"/>
<evidence type="ECO:0000313" key="10">
    <source>
        <dbReference type="Proteomes" id="UP000218542"/>
    </source>
</evidence>
<evidence type="ECO:0000256" key="1">
    <source>
        <dbReference type="ARBA" id="ARBA00005107"/>
    </source>
</evidence>
<keyword evidence="10" id="KW-1185">Reference proteome</keyword>
<comment type="pathway">
    <text evidence="1">Alkaloid biosynthesis; ergot alkaloid biosynthesis.</text>
</comment>
<dbReference type="PANTHER" id="PTHR43397:SF1">
    <property type="entry name" value="ERGOTHIONEINE BIOSYNTHESIS PROTEIN 1"/>
    <property type="match status" value="1"/>
</dbReference>
<organism evidence="9 10">
    <name type="scientific">Candidatus Scalindua japonica</name>
    <dbReference type="NCBI Taxonomy" id="1284222"/>
    <lineage>
        <taxon>Bacteria</taxon>
        <taxon>Pseudomonadati</taxon>
        <taxon>Planctomycetota</taxon>
        <taxon>Candidatus Brocadiia</taxon>
        <taxon>Candidatus Brocadiales</taxon>
        <taxon>Candidatus Scalinduaceae</taxon>
        <taxon>Candidatus Scalindua</taxon>
    </lineage>
</organism>
<dbReference type="Pfam" id="PF10017">
    <property type="entry name" value="Methyltransf_33"/>
    <property type="match status" value="1"/>
</dbReference>
<dbReference type="InterPro" id="IPR017805">
    <property type="entry name" value="SAM_MeTrfase_EasF-type_put"/>
</dbReference>
<dbReference type="InterPro" id="IPR017804">
    <property type="entry name" value="MeTrfase_EgtD-like"/>
</dbReference>
<dbReference type="NCBIfam" id="TIGR03438">
    <property type="entry name" value="egtD_ergothio"/>
    <property type="match status" value="1"/>
</dbReference>
<reference evidence="10" key="1">
    <citation type="journal article" date="2017" name="Environ. Microbiol. Rep.">
        <title>Genetic Diversity of Marine Anaerobic Ammonium-Oxidizing Bacteria as Revealed by Genomic and Proteomic Analyses of 'Candidatus Scalindua japonica'.</title>
        <authorList>
            <person name="Oshiki M."/>
            <person name="Mizuto K."/>
            <person name="Kimura Z."/>
            <person name="Kindaichi T."/>
            <person name="Satoh H."/>
            <person name="Okabe S."/>
        </authorList>
    </citation>
    <scope>NUCLEOTIDE SEQUENCE [LARGE SCALE GENOMIC DNA]</scope>
    <source>
        <strain evidence="10">husup-a2</strain>
    </source>
</reference>
<dbReference type="GO" id="GO:0009820">
    <property type="term" value="P:alkaloid metabolic process"/>
    <property type="evidence" value="ECO:0007669"/>
    <property type="project" value="UniProtKB-KW"/>
</dbReference>
<evidence type="ECO:0000259" key="8">
    <source>
        <dbReference type="Pfam" id="PF10017"/>
    </source>
</evidence>
<dbReference type="InterPro" id="IPR051128">
    <property type="entry name" value="EgtD_Methyltrsf_superfamily"/>
</dbReference>
<protein>
    <recommendedName>
        <fullName evidence="6">4-dimethylallyltryptophan N-methyltransferase</fullName>
        <ecNumber evidence="6">2.1.1.261</ecNumber>
    </recommendedName>
</protein>
<dbReference type="Gene3D" id="3.40.50.150">
    <property type="entry name" value="Vaccinia Virus protein VP39"/>
    <property type="match status" value="1"/>
</dbReference>
<dbReference type="RefSeq" id="WP_162532390.1">
    <property type="nucleotide sequence ID" value="NZ_BAOS01000031.1"/>
</dbReference>
<evidence type="ECO:0000256" key="2">
    <source>
        <dbReference type="ARBA" id="ARBA00011738"/>
    </source>
</evidence>
<dbReference type="InterPro" id="IPR019257">
    <property type="entry name" value="MeTrfase_dom"/>
</dbReference>
<evidence type="ECO:0000256" key="4">
    <source>
        <dbReference type="ARBA" id="ARBA00022603"/>
    </source>
</evidence>
<proteinExistence type="predicted"/>
<evidence type="ECO:0000313" key="9">
    <source>
        <dbReference type="EMBL" id="GAX62400.1"/>
    </source>
</evidence>
<dbReference type="EMBL" id="BAOS01000031">
    <property type="protein sequence ID" value="GAX62400.1"/>
    <property type="molecule type" value="Genomic_DNA"/>
</dbReference>
<accession>A0A286U2N8</accession>
<comment type="catalytic activity">
    <reaction evidence="7">
        <text>4-(3-methylbut-2-enyl)-L-tryptophan + S-adenosyl-L-methionine = 4-(3-methylbut-2-enyl)-L-abrine + S-adenosyl-L-homocysteine + H(+)</text>
        <dbReference type="Rhea" id="RHEA:34435"/>
        <dbReference type="ChEBI" id="CHEBI:15378"/>
        <dbReference type="ChEBI" id="CHEBI:57856"/>
        <dbReference type="ChEBI" id="CHEBI:58209"/>
        <dbReference type="ChEBI" id="CHEBI:59789"/>
        <dbReference type="ChEBI" id="CHEBI:67248"/>
        <dbReference type="EC" id="2.1.1.261"/>
    </reaction>
</comment>
<dbReference type="GO" id="GO:0008168">
    <property type="term" value="F:methyltransferase activity"/>
    <property type="evidence" value="ECO:0007669"/>
    <property type="project" value="UniProtKB-KW"/>
</dbReference>
<dbReference type="InterPro" id="IPR029063">
    <property type="entry name" value="SAM-dependent_MTases_sf"/>
</dbReference>
<evidence type="ECO:0000256" key="7">
    <source>
        <dbReference type="ARBA" id="ARBA00049425"/>
    </source>
</evidence>
<feature type="domain" description="Histidine-specific methyltransferase SAM-dependent" evidence="8">
    <location>
        <begin position="25"/>
        <end position="328"/>
    </location>
</feature>
<evidence type="ECO:0000256" key="3">
    <source>
        <dbReference type="ARBA" id="ARBA00022589"/>
    </source>
</evidence>
<evidence type="ECO:0000256" key="6">
    <source>
        <dbReference type="ARBA" id="ARBA00039094"/>
    </source>
</evidence>
<dbReference type="NCBIfam" id="TIGR03439">
    <property type="entry name" value="methyl_EasF"/>
    <property type="match status" value="1"/>
</dbReference>
<evidence type="ECO:0000256" key="5">
    <source>
        <dbReference type="ARBA" id="ARBA00022679"/>
    </source>
</evidence>
<dbReference type="InterPro" id="IPR035094">
    <property type="entry name" value="EgtD"/>
</dbReference>
<gene>
    <name evidence="9" type="ORF">SCALIN_C31_0035</name>
</gene>
<keyword evidence="4" id="KW-0489">Methyltransferase</keyword>
<sequence>MTISGIEGRFSLVTIDRKNFINNFSRDVKSGLTSESKHLPFVYFYDHAGSQLFEKICGLPEYYLTRTETDILEANADDIVSLFTGETVLVELGSGSSTKTRILIEAFLERQRLAHYTPIDVSHKILEESAYSLLEAYPDLVINAIAARYNEGIDHLNILKEQQNLITWLGSSIGNFNRSEVTDFLRHLQKIMLPNDRFLVGIDLKKEKTILENAYNDTQGVTAEFNLNLLTHVNRELGGNFDVDKFFHKAIYNEEIGRIEMYLISHIDQKVFISELDLEVSFMADETIHTEHSFKYSPDDINALAEETGLYVEQQWFDTEQLFSLNLFAPAAD</sequence>
<comment type="caution">
    <text evidence="9">The sequence shown here is derived from an EMBL/GenBank/DDBJ whole genome shotgun (WGS) entry which is preliminary data.</text>
</comment>
<dbReference type="GO" id="GO:0032259">
    <property type="term" value="P:methylation"/>
    <property type="evidence" value="ECO:0007669"/>
    <property type="project" value="UniProtKB-KW"/>
</dbReference>
<dbReference type="PANTHER" id="PTHR43397">
    <property type="entry name" value="ERGOTHIONEINE BIOSYNTHESIS PROTEIN 1"/>
    <property type="match status" value="1"/>
</dbReference>
<dbReference type="PIRSF" id="PIRSF018005">
    <property type="entry name" value="UCP018005"/>
    <property type="match status" value="1"/>
</dbReference>